<dbReference type="RefSeq" id="WP_092532650.1">
    <property type="nucleotide sequence ID" value="NZ_FOWW01000007.1"/>
</dbReference>
<dbReference type="AlphaFoldDB" id="A0A1I5YI59"/>
<dbReference type="Proteomes" id="UP000198727">
    <property type="component" value="Unassembled WGS sequence"/>
</dbReference>
<name>A0A1I5YI59_9PSEU</name>
<accession>A0A1I5YI59</accession>
<keyword evidence="2" id="KW-1185">Reference proteome</keyword>
<evidence type="ECO:0000313" key="1">
    <source>
        <dbReference type="EMBL" id="SFQ43902.1"/>
    </source>
</evidence>
<dbReference type="EMBL" id="FOWW01000007">
    <property type="protein sequence ID" value="SFQ43902.1"/>
    <property type="molecule type" value="Genomic_DNA"/>
</dbReference>
<sequence>MPEPVLVSIAAALAGRAVGKLYQLVREKFAGDPDATAALEAAEGAAADSSEVRELSTKLDRAATTDPEFAARLRAEWERVKVEQHAAEGGVTNQVSGQVSGPVVQARDIQGGIRF</sequence>
<gene>
    <name evidence="1" type="ORF">SAMN05421810_107179</name>
</gene>
<organism evidence="1 2">
    <name type="scientific">Amycolatopsis arida</name>
    <dbReference type="NCBI Taxonomy" id="587909"/>
    <lineage>
        <taxon>Bacteria</taxon>
        <taxon>Bacillati</taxon>
        <taxon>Actinomycetota</taxon>
        <taxon>Actinomycetes</taxon>
        <taxon>Pseudonocardiales</taxon>
        <taxon>Pseudonocardiaceae</taxon>
        <taxon>Amycolatopsis</taxon>
    </lineage>
</organism>
<proteinExistence type="predicted"/>
<protein>
    <submittedName>
        <fullName evidence="1">Uncharacterized protein</fullName>
    </submittedName>
</protein>
<evidence type="ECO:0000313" key="2">
    <source>
        <dbReference type="Proteomes" id="UP000198727"/>
    </source>
</evidence>
<reference evidence="2" key="1">
    <citation type="submission" date="2016-10" db="EMBL/GenBank/DDBJ databases">
        <authorList>
            <person name="Varghese N."/>
            <person name="Submissions S."/>
        </authorList>
    </citation>
    <scope>NUCLEOTIDE SEQUENCE [LARGE SCALE GENOMIC DNA]</scope>
    <source>
        <strain evidence="2">CGMCC 4.5579</strain>
    </source>
</reference>
<dbReference type="OrthoDB" id="4555377at2"/>